<dbReference type="AlphaFoldDB" id="A0A1I2NRA1"/>
<dbReference type="Proteomes" id="UP000181942">
    <property type="component" value="Unassembled WGS sequence"/>
</dbReference>
<dbReference type="RefSeq" id="WP_075031139.1">
    <property type="nucleotide sequence ID" value="NZ_FONR01000015.1"/>
</dbReference>
<evidence type="ECO:0000313" key="3">
    <source>
        <dbReference type="Proteomes" id="UP000181942"/>
    </source>
</evidence>
<protein>
    <submittedName>
        <fullName evidence="2">Uncharacterized protein</fullName>
    </submittedName>
</protein>
<dbReference type="OrthoDB" id="4828536at2"/>
<organism evidence="2 3">
    <name type="scientific">Streptomyces mirabilis</name>
    <dbReference type="NCBI Taxonomy" id="68239"/>
    <lineage>
        <taxon>Bacteria</taxon>
        <taxon>Bacillati</taxon>
        <taxon>Actinomycetota</taxon>
        <taxon>Actinomycetes</taxon>
        <taxon>Kitasatosporales</taxon>
        <taxon>Streptomycetaceae</taxon>
        <taxon>Streptomyces</taxon>
    </lineage>
</organism>
<evidence type="ECO:0000256" key="1">
    <source>
        <dbReference type="SAM" id="MobiDB-lite"/>
    </source>
</evidence>
<feature type="region of interest" description="Disordered" evidence="1">
    <location>
        <begin position="177"/>
        <end position="217"/>
    </location>
</feature>
<name>A0A1I2NRA1_9ACTN</name>
<accession>A0A1I2NRA1</accession>
<dbReference type="PROSITE" id="PS51257">
    <property type="entry name" value="PROKAR_LIPOPROTEIN"/>
    <property type="match status" value="1"/>
</dbReference>
<sequence length="217" mass="22283">MIRPVRVLLLPVVLLFPVLLAGCGTEKAGAGAGVDSSASGAVPSRAELDARASALGVAPELVYVTKAPGFTLAQQSVGVYGDDGFSGVYWSQETGAQIQLSVERGTMTARSCPKQPVGGMAGERTVCERDGDAWYRAGGGRHEYALVEKGHVLKVSGDSTKVTRAVLRSALRSAHRPSDAELAAVLPPARTATAPVERGDVPSTGDGAPDNEVGTSG</sequence>
<gene>
    <name evidence="2" type="ORF">SAMN02787118_115122</name>
</gene>
<evidence type="ECO:0000313" key="2">
    <source>
        <dbReference type="EMBL" id="SFG06372.1"/>
    </source>
</evidence>
<reference evidence="2 3" key="1">
    <citation type="submission" date="2016-10" db="EMBL/GenBank/DDBJ databases">
        <authorList>
            <person name="de Groot N.N."/>
        </authorList>
    </citation>
    <scope>NUCLEOTIDE SEQUENCE [LARGE SCALE GENOMIC DNA]</scope>
    <source>
        <strain evidence="2 3">OK461</strain>
    </source>
</reference>
<dbReference type="EMBL" id="FONR01000015">
    <property type="protein sequence ID" value="SFG06372.1"/>
    <property type="molecule type" value="Genomic_DNA"/>
</dbReference>
<proteinExistence type="predicted"/>